<dbReference type="SUPFAM" id="SSF68906">
    <property type="entry name" value="SAP domain"/>
    <property type="match status" value="1"/>
</dbReference>
<dbReference type="PROSITE" id="PS50800">
    <property type="entry name" value="SAP"/>
    <property type="match status" value="1"/>
</dbReference>
<gene>
    <name evidence="2" type="ORF">AXG93_412s1140</name>
</gene>
<dbReference type="Proteomes" id="UP000077202">
    <property type="component" value="Unassembled WGS sequence"/>
</dbReference>
<dbReference type="PANTHER" id="PTHR47701:SF2">
    <property type="entry name" value="PROTEIN MODIFIER OF SNC1 11"/>
    <property type="match status" value="1"/>
</dbReference>
<dbReference type="SMART" id="SM00513">
    <property type="entry name" value="SAP"/>
    <property type="match status" value="1"/>
</dbReference>
<evidence type="ECO:0000259" key="1">
    <source>
        <dbReference type="PROSITE" id="PS50800"/>
    </source>
</evidence>
<evidence type="ECO:0000313" key="3">
    <source>
        <dbReference type="Proteomes" id="UP000077202"/>
    </source>
</evidence>
<comment type="caution">
    <text evidence="2">The sequence shown here is derived from an EMBL/GenBank/DDBJ whole genome shotgun (WGS) entry which is preliminary data.</text>
</comment>
<protein>
    <recommendedName>
        <fullName evidence="1">SAP domain-containing protein</fullName>
    </recommendedName>
</protein>
<proteinExistence type="predicted"/>
<sequence length="329" mass="35195">MVTTLASSGLSDLKNMKVQELRDQLAARGLETTGLKATLIERLEASFPKVVDSGEAIEEGEAKKELEIDMNAEAAVGAGVEKTEVEKPVDVKLSGENGAESTAEPGADAKPVADVVDAANGATEEVYTATVETVAQEGTGKPLTSDLERKQKRAERFGLELMVSEIEKRRLRAARWALLSTYDFSDISLDKRWSMSSRYCRTGVRFGGSPKNGTDKSSEKTTVQQEFSKMSPTVKEMEAVKRKARAARFGIDEVSEKAAAGGPVTSAAPAGVDDAKKKARLARFGLTVKLDSQEQEKKKLRAARFGLEGQGDAKVEAANKVAVAPPAAS</sequence>
<reference evidence="2" key="1">
    <citation type="submission" date="2016-03" db="EMBL/GenBank/DDBJ databases">
        <title>Mechanisms controlling the formation of the plant cell surface in tip-growing cells are functionally conserved among land plants.</title>
        <authorList>
            <person name="Honkanen S."/>
            <person name="Jones V.A."/>
            <person name="Morieri G."/>
            <person name="Champion C."/>
            <person name="Hetherington A.J."/>
            <person name="Kelly S."/>
            <person name="Saint-Marcoux D."/>
            <person name="Proust H."/>
            <person name="Prescott H."/>
            <person name="Dolan L."/>
        </authorList>
    </citation>
    <scope>NUCLEOTIDE SEQUENCE [LARGE SCALE GENOMIC DNA]</scope>
    <source>
        <tissue evidence="2">Whole gametophyte</tissue>
    </source>
</reference>
<accession>A0A176VQI2</accession>
<evidence type="ECO:0000313" key="2">
    <source>
        <dbReference type="EMBL" id="OAE22225.1"/>
    </source>
</evidence>
<organism evidence="2 3">
    <name type="scientific">Marchantia polymorpha subsp. ruderalis</name>
    <dbReference type="NCBI Taxonomy" id="1480154"/>
    <lineage>
        <taxon>Eukaryota</taxon>
        <taxon>Viridiplantae</taxon>
        <taxon>Streptophyta</taxon>
        <taxon>Embryophyta</taxon>
        <taxon>Marchantiophyta</taxon>
        <taxon>Marchantiopsida</taxon>
        <taxon>Marchantiidae</taxon>
        <taxon>Marchantiales</taxon>
        <taxon>Marchantiaceae</taxon>
        <taxon>Marchantia</taxon>
    </lineage>
</organism>
<dbReference type="InterPro" id="IPR036361">
    <property type="entry name" value="SAP_dom_sf"/>
</dbReference>
<keyword evidence="3" id="KW-1185">Reference proteome</keyword>
<dbReference type="Gene3D" id="1.10.720.30">
    <property type="entry name" value="SAP domain"/>
    <property type="match status" value="1"/>
</dbReference>
<dbReference type="GO" id="GO:0016973">
    <property type="term" value="P:poly(A)+ mRNA export from nucleus"/>
    <property type="evidence" value="ECO:0007669"/>
    <property type="project" value="InterPro"/>
</dbReference>
<dbReference type="GO" id="GO:0005634">
    <property type="term" value="C:nucleus"/>
    <property type="evidence" value="ECO:0007669"/>
    <property type="project" value="TreeGrafter"/>
</dbReference>
<dbReference type="Pfam" id="PF02037">
    <property type="entry name" value="SAP"/>
    <property type="match status" value="1"/>
</dbReference>
<dbReference type="InterPro" id="IPR003034">
    <property type="entry name" value="SAP_dom"/>
</dbReference>
<name>A0A176VQI2_MARPO</name>
<dbReference type="EMBL" id="LVLJ01003247">
    <property type="protein sequence ID" value="OAE22225.1"/>
    <property type="molecule type" value="Genomic_DNA"/>
</dbReference>
<feature type="domain" description="SAP" evidence="1">
    <location>
        <begin position="13"/>
        <end position="47"/>
    </location>
</feature>
<dbReference type="InterPro" id="IPR044209">
    <property type="entry name" value="MOS11"/>
</dbReference>
<dbReference type="AlphaFoldDB" id="A0A176VQI2"/>
<dbReference type="PANTHER" id="PTHR47701">
    <property type="entry name" value="PROTEIN MODIFIER OF SNC1 11"/>
    <property type="match status" value="1"/>
</dbReference>